<organism evidence="2 3">
    <name type="scientific">Hydrocarboniphaga effusa AP103</name>
    <dbReference type="NCBI Taxonomy" id="1172194"/>
    <lineage>
        <taxon>Bacteria</taxon>
        <taxon>Pseudomonadati</taxon>
        <taxon>Pseudomonadota</taxon>
        <taxon>Gammaproteobacteria</taxon>
        <taxon>Nevskiales</taxon>
        <taxon>Nevskiaceae</taxon>
        <taxon>Hydrocarboniphaga</taxon>
    </lineage>
</organism>
<comment type="caution">
    <text evidence="2">The sequence shown here is derived from an EMBL/GenBank/DDBJ whole genome shotgun (WGS) entry which is preliminary data.</text>
</comment>
<dbReference type="InterPro" id="IPR013766">
    <property type="entry name" value="Thioredoxin_domain"/>
</dbReference>
<dbReference type="PROSITE" id="PS51352">
    <property type="entry name" value="THIOREDOXIN_2"/>
    <property type="match status" value="1"/>
</dbReference>
<keyword evidence="3" id="KW-1185">Reference proteome</keyword>
<reference evidence="2 3" key="1">
    <citation type="journal article" date="2012" name="J. Bacteriol.">
        <title>Genome Sequence of n-Alkane-Degrading Hydrocarboniphaga effusa Strain AP103T (ATCC BAA-332T).</title>
        <authorList>
            <person name="Chang H.K."/>
            <person name="Zylstra G.J."/>
            <person name="Chae J.C."/>
        </authorList>
    </citation>
    <scope>NUCLEOTIDE SEQUENCE [LARGE SCALE GENOMIC DNA]</scope>
    <source>
        <strain evidence="2 3">AP103</strain>
    </source>
</reference>
<dbReference type="PANTHER" id="PTHR42852:SF18">
    <property type="entry name" value="CHROMOSOME UNDETERMINED SCAFFOLD_47, WHOLE GENOME SHOTGUN SEQUENCE"/>
    <property type="match status" value="1"/>
</dbReference>
<name>I8TA79_9GAMM</name>
<dbReference type="PATRIC" id="fig|1172194.4.peg.679"/>
<dbReference type="EMBL" id="AKGD01000001">
    <property type="protein sequence ID" value="EIT70575.1"/>
    <property type="molecule type" value="Genomic_DNA"/>
</dbReference>
<protein>
    <recommendedName>
        <fullName evidence="1">Thioredoxin domain-containing protein</fullName>
    </recommendedName>
</protein>
<dbReference type="Proteomes" id="UP000003704">
    <property type="component" value="Unassembled WGS sequence"/>
</dbReference>
<evidence type="ECO:0000313" key="2">
    <source>
        <dbReference type="EMBL" id="EIT70575.1"/>
    </source>
</evidence>
<dbReference type="STRING" id="1172194.WQQ_07120"/>
<dbReference type="SUPFAM" id="SSF52833">
    <property type="entry name" value="Thioredoxin-like"/>
    <property type="match status" value="1"/>
</dbReference>
<evidence type="ECO:0000259" key="1">
    <source>
        <dbReference type="PROSITE" id="PS51352"/>
    </source>
</evidence>
<gene>
    <name evidence="2" type="ORF">WQQ_07120</name>
</gene>
<sequence>MALAAMSASAHAVSVGEPAPQLEAQDQSGAWQRLDSFKGKVVYIDFWASWCAPCRRSMPALDRLRTQWSNDLIVVGVNVDSEKPDALAFLKKTPVKFPIVFDPEGSWASRFDAPGMPTGYLIDRDGIVRHVNVGYQPSELSELEDLIKKAVEGRS</sequence>
<dbReference type="Pfam" id="PF08534">
    <property type="entry name" value="Redoxin"/>
    <property type="match status" value="1"/>
</dbReference>
<proteinExistence type="predicted"/>
<dbReference type="CDD" id="cd02966">
    <property type="entry name" value="TlpA_like_family"/>
    <property type="match status" value="1"/>
</dbReference>
<dbReference type="Gene3D" id="3.40.30.10">
    <property type="entry name" value="Glutaredoxin"/>
    <property type="match status" value="1"/>
</dbReference>
<dbReference type="InterPro" id="IPR013740">
    <property type="entry name" value="Redoxin"/>
</dbReference>
<dbReference type="InterPro" id="IPR050553">
    <property type="entry name" value="Thioredoxin_ResA/DsbE_sf"/>
</dbReference>
<dbReference type="InterPro" id="IPR036249">
    <property type="entry name" value="Thioredoxin-like_sf"/>
</dbReference>
<accession>I8TA79</accession>
<dbReference type="PANTHER" id="PTHR42852">
    <property type="entry name" value="THIOL:DISULFIDE INTERCHANGE PROTEIN DSBE"/>
    <property type="match status" value="1"/>
</dbReference>
<dbReference type="AlphaFoldDB" id="I8TA79"/>
<feature type="domain" description="Thioredoxin" evidence="1">
    <location>
        <begin position="13"/>
        <end position="152"/>
    </location>
</feature>
<evidence type="ECO:0000313" key="3">
    <source>
        <dbReference type="Proteomes" id="UP000003704"/>
    </source>
</evidence>
<dbReference type="GO" id="GO:0016491">
    <property type="term" value="F:oxidoreductase activity"/>
    <property type="evidence" value="ECO:0007669"/>
    <property type="project" value="InterPro"/>
</dbReference>